<keyword evidence="3" id="KW-0633">Potassium transport</keyword>
<protein>
    <recommendedName>
        <fullName evidence="1">Trk system potassium uptake protein TrkA</fullName>
    </recommendedName>
</protein>
<evidence type="ECO:0000313" key="9">
    <source>
        <dbReference type="EMBL" id="QGT77638.1"/>
    </source>
</evidence>
<dbReference type="Gene3D" id="3.30.70.1450">
    <property type="entry name" value="Regulator of K+ conductance, C-terminal domain"/>
    <property type="match status" value="2"/>
</dbReference>
<proteinExistence type="predicted"/>
<evidence type="ECO:0000256" key="4">
    <source>
        <dbReference type="ARBA" id="ARBA00022958"/>
    </source>
</evidence>
<dbReference type="PROSITE" id="PS51202">
    <property type="entry name" value="RCK_C"/>
    <property type="match status" value="2"/>
</dbReference>
<dbReference type="RefSeq" id="WP_136867870.1">
    <property type="nucleotide sequence ID" value="NZ_CP046415.1"/>
</dbReference>
<feature type="domain" description="RCK N-terminal" evidence="7">
    <location>
        <begin position="232"/>
        <end position="348"/>
    </location>
</feature>
<feature type="domain" description="RCK C-terminal" evidence="8">
    <location>
        <begin position="368"/>
        <end position="453"/>
    </location>
</feature>
<dbReference type="GO" id="GO:0005886">
    <property type="term" value="C:plasma membrane"/>
    <property type="evidence" value="ECO:0007669"/>
    <property type="project" value="InterPro"/>
</dbReference>
<dbReference type="InterPro" id="IPR036721">
    <property type="entry name" value="RCK_C_sf"/>
</dbReference>
<dbReference type="InterPro" id="IPR050721">
    <property type="entry name" value="Trk_Ktr_HKT_K-transport"/>
</dbReference>
<dbReference type="PANTHER" id="PTHR43833">
    <property type="entry name" value="POTASSIUM CHANNEL PROTEIN 2-RELATED-RELATED"/>
    <property type="match status" value="1"/>
</dbReference>
<evidence type="ECO:0000259" key="7">
    <source>
        <dbReference type="PROSITE" id="PS51201"/>
    </source>
</evidence>
<dbReference type="KEGG" id="ghl:GM160_01335"/>
<feature type="domain" description="RCK N-terminal" evidence="7">
    <location>
        <begin position="1"/>
        <end position="123"/>
    </location>
</feature>
<dbReference type="Pfam" id="PF02254">
    <property type="entry name" value="TrkA_N"/>
    <property type="match status" value="2"/>
</dbReference>
<keyword evidence="2" id="KW-0813">Transport</keyword>
<keyword evidence="10" id="KW-1185">Reference proteome</keyword>
<gene>
    <name evidence="9" type="primary">trkA</name>
    <name evidence="9" type="ORF">GM160_01335</name>
</gene>
<feature type="domain" description="RCK C-terminal" evidence="8">
    <location>
        <begin position="143"/>
        <end position="227"/>
    </location>
</feature>
<dbReference type="InterPro" id="IPR006037">
    <property type="entry name" value="RCK_C"/>
</dbReference>
<dbReference type="Pfam" id="PF02080">
    <property type="entry name" value="TrkA_C"/>
    <property type="match status" value="2"/>
</dbReference>
<dbReference type="Proteomes" id="UP000427716">
    <property type="component" value="Chromosome"/>
</dbReference>
<dbReference type="NCBIfam" id="NF007031">
    <property type="entry name" value="PRK09496.1-2"/>
    <property type="match status" value="1"/>
</dbReference>
<keyword evidence="4" id="KW-0630">Potassium</keyword>
<dbReference type="EMBL" id="CP046415">
    <property type="protein sequence ID" value="QGT77638.1"/>
    <property type="molecule type" value="Genomic_DNA"/>
</dbReference>
<dbReference type="InterPro" id="IPR003148">
    <property type="entry name" value="RCK_N"/>
</dbReference>
<dbReference type="PANTHER" id="PTHR43833:SF5">
    <property type="entry name" value="TRK SYSTEM POTASSIUM UPTAKE PROTEIN TRKA"/>
    <property type="match status" value="1"/>
</dbReference>
<dbReference type="PROSITE" id="PS51201">
    <property type="entry name" value="RCK_N"/>
    <property type="match status" value="2"/>
</dbReference>
<reference evidence="9 10" key="1">
    <citation type="submission" date="2019-11" db="EMBL/GenBank/DDBJ databases">
        <authorList>
            <person name="Zhang J."/>
            <person name="Sun C."/>
        </authorList>
    </citation>
    <scope>NUCLEOTIDE SEQUENCE [LARGE SCALE GENOMIC DNA]</scope>
    <source>
        <strain evidence="10">sp2</strain>
    </source>
</reference>
<keyword evidence="6" id="KW-0406">Ion transport</keyword>
<name>A0A6I6CYE2_9GAMM</name>
<evidence type="ECO:0000259" key="8">
    <source>
        <dbReference type="PROSITE" id="PS51202"/>
    </source>
</evidence>
<evidence type="ECO:0000256" key="5">
    <source>
        <dbReference type="ARBA" id="ARBA00023027"/>
    </source>
</evidence>
<dbReference type="PRINTS" id="PR00335">
    <property type="entry name" value="KUPTAKETRKA"/>
</dbReference>
<evidence type="ECO:0000256" key="3">
    <source>
        <dbReference type="ARBA" id="ARBA00022538"/>
    </source>
</evidence>
<evidence type="ECO:0000256" key="1">
    <source>
        <dbReference type="ARBA" id="ARBA00017378"/>
    </source>
</evidence>
<evidence type="ECO:0000313" key="10">
    <source>
        <dbReference type="Proteomes" id="UP000427716"/>
    </source>
</evidence>
<dbReference type="NCBIfam" id="NF007030">
    <property type="entry name" value="PRK09496.1-1"/>
    <property type="match status" value="1"/>
</dbReference>
<keyword evidence="5" id="KW-0520">NAD</keyword>
<evidence type="ECO:0000256" key="6">
    <source>
        <dbReference type="ARBA" id="ARBA00023065"/>
    </source>
</evidence>
<dbReference type="InterPro" id="IPR036291">
    <property type="entry name" value="NAD(P)-bd_dom_sf"/>
</dbReference>
<dbReference type="SUPFAM" id="SSF51735">
    <property type="entry name" value="NAD(P)-binding Rossmann-fold domains"/>
    <property type="match status" value="2"/>
</dbReference>
<organism evidence="9 10">
    <name type="scientific">Guyparkeria halophila</name>
    <dbReference type="NCBI Taxonomy" id="47960"/>
    <lineage>
        <taxon>Bacteria</taxon>
        <taxon>Pseudomonadati</taxon>
        <taxon>Pseudomonadota</taxon>
        <taxon>Gammaproteobacteria</taxon>
        <taxon>Chromatiales</taxon>
        <taxon>Thioalkalibacteraceae</taxon>
        <taxon>Guyparkeria</taxon>
    </lineage>
</organism>
<dbReference type="AlphaFoldDB" id="A0A6I6CYE2"/>
<sequence>MKVIVLGAGQVGSSVATALATETDNSVTVVDTDAEALNWLQERLDIRTVTGLGSQPSVLQEAGAADADILIAVTQSDETNMLACQIAWTLFHTPTKIARIRVTDYQDHPALFDNAAIPVDFIISPERLIKDYIARLIEYPDALQVREFGDGKLLLIGMEVDRGGPMVGEPIHRLRELLPGIETRVAAIYRHETSVPPEGDTRLLAGDEVFFLARKSDIRRVMSVMRPLDKPYKRIMIAGGGNIGGALAGKLEGDYQVKLISHNLRRARELSASLDRSIVLSGNASDTELLEEENIEDMDVFLALTNDDEDNILAAMLAKRLGARRAMCIVNRTEYVDLIEMGSIDIALSPHQITIGEVLTHLRRGDVVSVHSLRRGAAEAIEVIARGDETTSRVVGRRIDALDLPRGTTIGAILRDDELLIAHHDTVIHSDDHVVLFLTDKRRIGEIEQLFSVGFGFF</sequence>
<dbReference type="InterPro" id="IPR006036">
    <property type="entry name" value="K_uptake_TrkA"/>
</dbReference>
<dbReference type="Gene3D" id="3.40.50.720">
    <property type="entry name" value="NAD(P)-binding Rossmann-like Domain"/>
    <property type="match status" value="2"/>
</dbReference>
<dbReference type="NCBIfam" id="NF007039">
    <property type="entry name" value="PRK09496.3-2"/>
    <property type="match status" value="1"/>
</dbReference>
<evidence type="ECO:0000256" key="2">
    <source>
        <dbReference type="ARBA" id="ARBA00022448"/>
    </source>
</evidence>
<accession>A0A6I6CYE2</accession>
<dbReference type="FunFam" id="3.40.50.720:FF:000042">
    <property type="entry name" value="Trk system potassium transporter TrkA"/>
    <property type="match status" value="1"/>
</dbReference>
<dbReference type="NCBIfam" id="NF007032">
    <property type="entry name" value="PRK09496.1-4"/>
    <property type="match status" value="1"/>
</dbReference>
<dbReference type="SUPFAM" id="SSF116726">
    <property type="entry name" value="TrkA C-terminal domain-like"/>
    <property type="match status" value="2"/>
</dbReference>
<dbReference type="GO" id="GO:0015079">
    <property type="term" value="F:potassium ion transmembrane transporter activity"/>
    <property type="evidence" value="ECO:0007669"/>
    <property type="project" value="InterPro"/>
</dbReference>